<dbReference type="SMART" id="SM00867">
    <property type="entry name" value="YceI"/>
    <property type="match status" value="1"/>
</dbReference>
<feature type="chain" id="PRO_5012033758" evidence="1">
    <location>
        <begin position="32"/>
        <end position="197"/>
    </location>
</feature>
<dbReference type="PANTHER" id="PTHR34406">
    <property type="entry name" value="PROTEIN YCEI"/>
    <property type="match status" value="1"/>
</dbReference>
<dbReference type="PANTHER" id="PTHR34406:SF1">
    <property type="entry name" value="PROTEIN YCEI"/>
    <property type="match status" value="1"/>
</dbReference>
<sequence length="197" mass="21635">MKIMQIKHTFIAFAASAALLLGTANINRAHAAQYTLDPTHSFVQFSIAHLGYSLLQGRFNTLSGSFSYDPKQPNAARIAVEVETASIDSNHAERDKHLRGADFLDVENYPKARFVSSAIHEANGKATVRGDLTLHGVTRPVRFEAELIGAGKDPWGGYRRGYKGSLTIKRADFGVSYNLGPAAETMRLDLFIEGIRQ</sequence>
<reference evidence="3 4" key="1">
    <citation type="journal article" date="2016" name="BMC Genomics">
        <title>Combined genomic and structural analyses of a cultured magnetotactic bacterium reveals its niche adaptation to a dynamic environment.</title>
        <authorList>
            <person name="Araujo A.C."/>
            <person name="Morillo V."/>
            <person name="Cypriano J."/>
            <person name="Teixeira L.C."/>
            <person name="Leao P."/>
            <person name="Lyra S."/>
            <person name="Almeida L.G."/>
            <person name="Bazylinski D.A."/>
            <person name="Vasconcellos A.T."/>
            <person name="Abreu F."/>
            <person name="Lins U."/>
        </authorList>
    </citation>
    <scope>NUCLEOTIDE SEQUENCE [LARGE SCALE GENOMIC DNA]</scope>
    <source>
        <strain evidence="3 4">IT-1</strain>
    </source>
</reference>
<protein>
    <submittedName>
        <fullName evidence="3">Putative YceI family protein</fullName>
    </submittedName>
</protein>
<dbReference type="EMBL" id="LVJN01000015">
    <property type="protein sequence ID" value="OSM07090.1"/>
    <property type="molecule type" value="Genomic_DNA"/>
</dbReference>
<proteinExistence type="predicted"/>
<evidence type="ECO:0000313" key="4">
    <source>
        <dbReference type="Proteomes" id="UP000194003"/>
    </source>
</evidence>
<keyword evidence="1" id="KW-0732">Signal</keyword>
<dbReference type="InterPro" id="IPR007372">
    <property type="entry name" value="Lipid/polyisoprenoid-bd_YceI"/>
</dbReference>
<dbReference type="NCBIfam" id="NF002994">
    <property type="entry name" value="PRK03757.1"/>
    <property type="match status" value="1"/>
</dbReference>
<dbReference type="Pfam" id="PF04264">
    <property type="entry name" value="YceI"/>
    <property type="match status" value="1"/>
</dbReference>
<evidence type="ECO:0000313" key="3">
    <source>
        <dbReference type="EMBL" id="OSM07090.1"/>
    </source>
</evidence>
<dbReference type="STRING" id="1434232.MAIT1_04001"/>
<keyword evidence="4" id="KW-1185">Reference proteome</keyword>
<evidence type="ECO:0000256" key="1">
    <source>
        <dbReference type="SAM" id="SignalP"/>
    </source>
</evidence>
<dbReference type="Gene3D" id="2.40.128.110">
    <property type="entry name" value="Lipid/polyisoprenoid-binding, YceI-like"/>
    <property type="match status" value="1"/>
</dbReference>
<dbReference type="Proteomes" id="UP000194003">
    <property type="component" value="Unassembled WGS sequence"/>
</dbReference>
<dbReference type="SUPFAM" id="SSF101874">
    <property type="entry name" value="YceI-like"/>
    <property type="match status" value="1"/>
</dbReference>
<accession>A0A1Y2K8K9</accession>
<comment type="caution">
    <text evidence="3">The sequence shown here is derived from an EMBL/GenBank/DDBJ whole genome shotgun (WGS) entry which is preliminary data.</text>
</comment>
<feature type="domain" description="Lipid/polyisoprenoid-binding YceI-like" evidence="2">
    <location>
        <begin position="33"/>
        <end position="195"/>
    </location>
</feature>
<name>A0A1Y2K8K9_9PROT</name>
<gene>
    <name evidence="3" type="ORF">MAIT1_04001</name>
</gene>
<organism evidence="3 4">
    <name type="scientific">Magnetofaba australis IT-1</name>
    <dbReference type="NCBI Taxonomy" id="1434232"/>
    <lineage>
        <taxon>Bacteria</taxon>
        <taxon>Pseudomonadati</taxon>
        <taxon>Pseudomonadota</taxon>
        <taxon>Magnetococcia</taxon>
        <taxon>Magnetococcales</taxon>
        <taxon>Magnetococcaceae</taxon>
        <taxon>Magnetofaba</taxon>
    </lineage>
</organism>
<dbReference type="AlphaFoldDB" id="A0A1Y2K8K9"/>
<evidence type="ECO:0000259" key="2">
    <source>
        <dbReference type="SMART" id="SM00867"/>
    </source>
</evidence>
<feature type="signal peptide" evidence="1">
    <location>
        <begin position="1"/>
        <end position="31"/>
    </location>
</feature>
<dbReference type="InterPro" id="IPR036761">
    <property type="entry name" value="TTHA0802/YceI-like_sf"/>
</dbReference>